<sequence>MSKGNEEKPARSLPPGTLERALEEAGDALKERYPKPPRKPRGTKQRRHAGKAALAAVLLLCGLLWLDPAYRTEFHATRAGESARVQLTDGSEIQLDTATRLSISWHLRSRQARLDQGQALFTVAPANWRPFLVAAEPARVRVVGTVFSVRRVADAPVTVSVLQGRVEVRDLAHTRHSPLQLGAGQIARVGGARPPAVLATGLEATTAWREGYLVFESTPLAEVLAEIQRYRGHPVRLVGQHGPGLTLSGVFEIRNTDQLLDLLPRTFPVEIRRLPDGSVEVGPR</sequence>
<evidence type="ECO:0000259" key="2">
    <source>
        <dbReference type="Pfam" id="PF04773"/>
    </source>
</evidence>
<feature type="region of interest" description="Disordered" evidence="1">
    <location>
        <begin position="1"/>
        <end position="48"/>
    </location>
</feature>
<dbReference type="GO" id="GO:0016989">
    <property type="term" value="F:sigma factor antagonist activity"/>
    <property type="evidence" value="ECO:0007669"/>
    <property type="project" value="TreeGrafter"/>
</dbReference>
<dbReference type="InterPro" id="IPR012373">
    <property type="entry name" value="Ferrdict_sens_TM"/>
</dbReference>
<dbReference type="Pfam" id="PF04773">
    <property type="entry name" value="FecR"/>
    <property type="match status" value="1"/>
</dbReference>
<evidence type="ECO:0000313" key="3">
    <source>
        <dbReference type="EMBL" id="ENO84318.1"/>
    </source>
</evidence>
<dbReference type="Proteomes" id="UP000013232">
    <property type="component" value="Unassembled WGS sequence"/>
</dbReference>
<dbReference type="PIRSF" id="PIRSF018266">
    <property type="entry name" value="FecR"/>
    <property type="match status" value="1"/>
</dbReference>
<dbReference type="Gene3D" id="2.60.120.1440">
    <property type="match status" value="1"/>
</dbReference>
<dbReference type="eggNOG" id="COG3712">
    <property type="taxonomic scope" value="Bacteria"/>
</dbReference>
<evidence type="ECO:0000256" key="1">
    <source>
        <dbReference type="SAM" id="MobiDB-lite"/>
    </source>
</evidence>
<accession>N6YQ13</accession>
<feature type="compositionally biased region" description="Basic residues" evidence="1">
    <location>
        <begin position="35"/>
        <end position="48"/>
    </location>
</feature>
<name>N6YQ13_THAL4</name>
<dbReference type="Gene3D" id="3.55.50.30">
    <property type="match status" value="1"/>
</dbReference>
<feature type="domain" description="FecR protein" evidence="2">
    <location>
        <begin position="76"/>
        <end position="167"/>
    </location>
</feature>
<dbReference type="InterPro" id="IPR006860">
    <property type="entry name" value="FecR"/>
</dbReference>
<dbReference type="AlphaFoldDB" id="N6YQ13"/>
<dbReference type="PANTHER" id="PTHR30273">
    <property type="entry name" value="PERIPLASMIC SIGNAL SENSOR AND SIGMA FACTOR ACTIVATOR FECR-RELATED"/>
    <property type="match status" value="1"/>
</dbReference>
<dbReference type="OrthoDB" id="1100567at2"/>
<feature type="compositionally biased region" description="Basic and acidic residues" evidence="1">
    <location>
        <begin position="1"/>
        <end position="10"/>
    </location>
</feature>
<dbReference type="EMBL" id="AMXE01000113">
    <property type="protein sequence ID" value="ENO84318.1"/>
    <property type="molecule type" value="Genomic_DNA"/>
</dbReference>
<organism evidence="3 4">
    <name type="scientific">Thauera linaloolentis (strain DSM 12138 / JCM 21573 / CCUG 41526 / CIP 105981 / IAM 15112 / NBRC 102519 / 47Lol)</name>
    <dbReference type="NCBI Taxonomy" id="1123367"/>
    <lineage>
        <taxon>Bacteria</taxon>
        <taxon>Pseudomonadati</taxon>
        <taxon>Pseudomonadota</taxon>
        <taxon>Betaproteobacteria</taxon>
        <taxon>Rhodocyclales</taxon>
        <taxon>Zoogloeaceae</taxon>
        <taxon>Thauera</taxon>
    </lineage>
</organism>
<proteinExistence type="predicted"/>
<feature type="compositionally biased region" description="Basic and acidic residues" evidence="1">
    <location>
        <begin position="20"/>
        <end position="34"/>
    </location>
</feature>
<reference evidence="3 4" key="1">
    <citation type="submission" date="2012-09" db="EMBL/GenBank/DDBJ databases">
        <title>Draft Genome Sequences of 6 Strains from Genus Thauera.</title>
        <authorList>
            <person name="Liu B."/>
            <person name="Shapleigh J.P."/>
            <person name="Frostegard A.H."/>
        </authorList>
    </citation>
    <scope>NUCLEOTIDE SEQUENCE [LARGE SCALE GENOMIC DNA]</scope>
    <source>
        <strain evidence="4">47Lol / DSM 12138</strain>
    </source>
</reference>
<dbReference type="PANTHER" id="PTHR30273:SF2">
    <property type="entry name" value="PROTEIN FECR"/>
    <property type="match status" value="1"/>
</dbReference>
<comment type="caution">
    <text evidence="3">The sequence shown here is derived from an EMBL/GenBank/DDBJ whole genome shotgun (WGS) entry which is preliminary data.</text>
</comment>
<protein>
    <submittedName>
        <fullName evidence="3">Putative iron transport-sensory transduction protein (FecR)</fullName>
    </submittedName>
</protein>
<gene>
    <name evidence="3" type="ORF">C666_17565</name>
</gene>
<keyword evidence="4" id="KW-1185">Reference proteome</keyword>
<dbReference type="STRING" id="1123367.GCA_000621305_00609"/>
<dbReference type="RefSeq" id="WP_004345836.1">
    <property type="nucleotide sequence ID" value="NZ_AMXE01000113.1"/>
</dbReference>
<evidence type="ECO:0000313" key="4">
    <source>
        <dbReference type="Proteomes" id="UP000013232"/>
    </source>
</evidence>